<reference evidence="1 2" key="1">
    <citation type="submission" date="2014-07" db="EMBL/GenBank/DDBJ databases">
        <title>Methanogenic archaea and the global carbon cycle.</title>
        <authorList>
            <person name="Henriksen J.R."/>
            <person name="Luke J."/>
            <person name="Reinhart S."/>
            <person name="Benedict M.N."/>
            <person name="Youngblut N.D."/>
            <person name="Metcalf M.E."/>
            <person name="Whitaker R.J."/>
            <person name="Metcalf W.W."/>
        </authorList>
    </citation>
    <scope>NUCLEOTIDE SEQUENCE [LARGE SCALE GENOMIC DNA]</scope>
    <source>
        <strain evidence="1 2">Z-761</strain>
    </source>
</reference>
<accession>A0A0E3LHF6</accession>
<dbReference type="Proteomes" id="UP000033096">
    <property type="component" value="Chromosome"/>
</dbReference>
<dbReference type="PATRIC" id="fig|1434123.4.peg.2327"/>
<evidence type="ECO:0000313" key="1">
    <source>
        <dbReference type="EMBL" id="AKB44186.1"/>
    </source>
</evidence>
<sequence length="58" mass="6304">MIASMIKIMTSHFAISIDKPATPLAPNIYAINANIKKTTASPIKSAIFHSPSDYFPIN</sequence>
<dbReference type="EMBL" id="CP009520">
    <property type="protein sequence ID" value="AKB44186.1"/>
    <property type="molecule type" value="Genomic_DNA"/>
</dbReference>
<keyword evidence="2" id="KW-1185">Reference proteome</keyword>
<proteinExistence type="predicted"/>
<evidence type="ECO:0000313" key="2">
    <source>
        <dbReference type="Proteomes" id="UP000033096"/>
    </source>
</evidence>
<gene>
    <name evidence="1" type="ORF">MSVAZ_1917</name>
</gene>
<dbReference type="KEGG" id="mvc:MSVAZ_1917"/>
<organism evidence="1 2">
    <name type="scientific">Methanosarcina vacuolata Z-761</name>
    <dbReference type="NCBI Taxonomy" id="1434123"/>
    <lineage>
        <taxon>Archaea</taxon>
        <taxon>Methanobacteriati</taxon>
        <taxon>Methanobacteriota</taxon>
        <taxon>Stenosarchaea group</taxon>
        <taxon>Methanomicrobia</taxon>
        <taxon>Methanosarcinales</taxon>
        <taxon>Methanosarcinaceae</taxon>
        <taxon>Methanosarcina</taxon>
    </lineage>
</organism>
<protein>
    <submittedName>
        <fullName evidence="1">Uncharacterized protein</fullName>
    </submittedName>
</protein>
<dbReference type="HOGENOM" id="CLU_2857071_0_0_2"/>
<dbReference type="AlphaFoldDB" id="A0A0E3LHF6"/>
<name>A0A0E3LHF6_9EURY</name>